<dbReference type="Gene3D" id="3.30.560.10">
    <property type="entry name" value="Glucose Oxidase, domain 3"/>
    <property type="match status" value="1"/>
</dbReference>
<dbReference type="Proteomes" id="UP000799536">
    <property type="component" value="Unassembled WGS sequence"/>
</dbReference>
<comment type="cofactor">
    <cofactor evidence="1 6">
        <name>FAD</name>
        <dbReference type="ChEBI" id="CHEBI:57692"/>
    </cofactor>
</comment>
<feature type="domain" description="Glucose-methanol-choline oxidoreductase N-terminal" evidence="8">
    <location>
        <begin position="292"/>
        <end position="306"/>
    </location>
</feature>
<dbReference type="Gene3D" id="3.50.50.60">
    <property type="entry name" value="FAD/NAD(P)-binding domain"/>
    <property type="match status" value="1"/>
</dbReference>
<evidence type="ECO:0000256" key="6">
    <source>
        <dbReference type="PIRSR" id="PIRSR000137-2"/>
    </source>
</evidence>
<comment type="similarity">
    <text evidence="2">Belongs to the GMC oxidoreductase family.</text>
</comment>
<evidence type="ECO:0000256" key="5">
    <source>
        <dbReference type="PIRSR" id="PIRSR000137-1"/>
    </source>
</evidence>
<gene>
    <name evidence="9" type="ORF">GQ43DRAFT_484092</name>
</gene>
<dbReference type="PROSITE" id="PS00624">
    <property type="entry name" value="GMC_OXRED_2"/>
    <property type="match status" value="1"/>
</dbReference>
<dbReference type="GO" id="GO:0016614">
    <property type="term" value="F:oxidoreductase activity, acting on CH-OH group of donors"/>
    <property type="evidence" value="ECO:0007669"/>
    <property type="project" value="InterPro"/>
</dbReference>
<dbReference type="EMBL" id="ML994228">
    <property type="protein sequence ID" value="KAF2197505.1"/>
    <property type="molecule type" value="Genomic_DNA"/>
</dbReference>
<feature type="region of interest" description="Disordered" evidence="7">
    <location>
        <begin position="160"/>
        <end position="179"/>
    </location>
</feature>
<dbReference type="SUPFAM" id="SSF54373">
    <property type="entry name" value="FAD-linked reductases, C-terminal domain"/>
    <property type="match status" value="1"/>
</dbReference>
<dbReference type="OrthoDB" id="269227at2759"/>
<feature type="binding site" evidence="6">
    <location>
        <position position="250"/>
    </location>
    <ligand>
        <name>FAD</name>
        <dbReference type="ChEBI" id="CHEBI:57692"/>
    </ligand>
</feature>
<dbReference type="PIRSF" id="PIRSF000137">
    <property type="entry name" value="Alcohol_oxidase"/>
    <property type="match status" value="1"/>
</dbReference>
<dbReference type="PANTHER" id="PTHR11552">
    <property type="entry name" value="GLUCOSE-METHANOL-CHOLINE GMC OXIDOREDUCTASE"/>
    <property type="match status" value="1"/>
</dbReference>
<evidence type="ECO:0000259" key="8">
    <source>
        <dbReference type="PROSITE" id="PS00624"/>
    </source>
</evidence>
<feature type="binding site" evidence="6">
    <location>
        <begin position="42"/>
        <end position="43"/>
    </location>
    <ligand>
        <name>FAD</name>
        <dbReference type="ChEBI" id="CHEBI:57692"/>
    </ligand>
</feature>
<keyword evidence="3" id="KW-0285">Flavoprotein</keyword>
<dbReference type="AlphaFoldDB" id="A0A9P4JE73"/>
<evidence type="ECO:0000313" key="10">
    <source>
        <dbReference type="Proteomes" id="UP000799536"/>
    </source>
</evidence>
<dbReference type="PANTHER" id="PTHR11552:SF147">
    <property type="entry name" value="CHOLINE DEHYDROGENASE, MITOCHONDRIAL"/>
    <property type="match status" value="1"/>
</dbReference>
<feature type="active site" description="Proton acceptor" evidence="5">
    <location>
        <position position="585"/>
    </location>
</feature>
<evidence type="ECO:0000313" key="9">
    <source>
        <dbReference type="EMBL" id="KAF2197505.1"/>
    </source>
</evidence>
<dbReference type="SUPFAM" id="SSF51905">
    <property type="entry name" value="FAD/NAD(P)-binding domain"/>
    <property type="match status" value="1"/>
</dbReference>
<protein>
    <submittedName>
        <fullName evidence="9">Alcohol oxidase</fullName>
    </submittedName>
</protein>
<comment type="caution">
    <text evidence="9">The sequence shown here is derived from an EMBL/GenBank/DDBJ whole genome shotgun (WGS) entry which is preliminary data.</text>
</comment>
<dbReference type="InterPro" id="IPR036188">
    <property type="entry name" value="FAD/NAD-bd_sf"/>
</dbReference>
<dbReference type="Pfam" id="PF00732">
    <property type="entry name" value="GMC_oxred_N"/>
    <property type="match status" value="1"/>
</dbReference>
<proteinExistence type="inferred from homology"/>
<evidence type="ECO:0000256" key="3">
    <source>
        <dbReference type="ARBA" id="ARBA00022630"/>
    </source>
</evidence>
<reference evidence="9" key="1">
    <citation type="journal article" date="2020" name="Stud. Mycol.">
        <title>101 Dothideomycetes genomes: a test case for predicting lifestyles and emergence of pathogens.</title>
        <authorList>
            <person name="Haridas S."/>
            <person name="Albert R."/>
            <person name="Binder M."/>
            <person name="Bloem J."/>
            <person name="Labutti K."/>
            <person name="Salamov A."/>
            <person name="Andreopoulos B."/>
            <person name="Baker S."/>
            <person name="Barry K."/>
            <person name="Bills G."/>
            <person name="Bluhm B."/>
            <person name="Cannon C."/>
            <person name="Castanera R."/>
            <person name="Culley D."/>
            <person name="Daum C."/>
            <person name="Ezra D."/>
            <person name="Gonzalez J."/>
            <person name="Henrissat B."/>
            <person name="Kuo A."/>
            <person name="Liang C."/>
            <person name="Lipzen A."/>
            <person name="Lutzoni F."/>
            <person name="Magnuson J."/>
            <person name="Mondo S."/>
            <person name="Nolan M."/>
            <person name="Ohm R."/>
            <person name="Pangilinan J."/>
            <person name="Park H.-J."/>
            <person name="Ramirez L."/>
            <person name="Alfaro M."/>
            <person name="Sun H."/>
            <person name="Tritt A."/>
            <person name="Yoshinaga Y."/>
            <person name="Zwiers L.-H."/>
            <person name="Turgeon B."/>
            <person name="Goodwin S."/>
            <person name="Spatafora J."/>
            <person name="Crous P."/>
            <person name="Grigoriev I."/>
        </authorList>
    </citation>
    <scope>NUCLEOTIDE SEQUENCE</scope>
    <source>
        <strain evidence="9">ATCC 74209</strain>
    </source>
</reference>
<evidence type="ECO:0000256" key="7">
    <source>
        <dbReference type="SAM" id="MobiDB-lite"/>
    </source>
</evidence>
<organism evidence="9 10">
    <name type="scientific">Delitschia confertaspora ATCC 74209</name>
    <dbReference type="NCBI Taxonomy" id="1513339"/>
    <lineage>
        <taxon>Eukaryota</taxon>
        <taxon>Fungi</taxon>
        <taxon>Dikarya</taxon>
        <taxon>Ascomycota</taxon>
        <taxon>Pezizomycotina</taxon>
        <taxon>Dothideomycetes</taxon>
        <taxon>Pleosporomycetidae</taxon>
        <taxon>Pleosporales</taxon>
        <taxon>Delitschiaceae</taxon>
        <taxon>Delitschia</taxon>
    </lineage>
</organism>
<keyword evidence="10" id="KW-1185">Reference proteome</keyword>
<sequence>MPRIHFDTHSYTWIIEPDCKNEMSSPIVDEGVYDYIICGGGTSGCVLAGCLAEDPSLRILVLEAGPDNADLENVHMAGGWSALLDHPETDWNILTTPQPGLNDRQVKCSRGRFLGGSSGLNGTLCIPGTKQDYDDWGLEGWGGEDMFGWMRKAESFHPKPQFQTSASAHGTSGALHTEPHDLAPISELVKKSFISKGLEYYPDMFSRGDVPHGCSDVMRTVHQGVRSTAADFITKGYHRERITIKTGVIVDRAVLEKDSESGELVAIGAVTVSKDGEAREYRARKEVIVSGGAYCSPGILMRSGIGGKEELEKLGIECQIDLPGVGKNLQDHVLCFLFYDVLTPNLTNDHLVYPVGAAESTYALYKEKKTGVLSTFPFGVFAYARLGSRLQDSKLWTSAPHAPGRDPMGLTPSQPNIEFANTELYGGPKQFNEFPTEGKSAFAMCVVLMNQQSRGSVRLKSRDPRSMPVVDHAYLKEELDAEVLAEGCRFADEIVREGEGTRDVVGGVWGEDKARGGGFGDLKTREEWKAWVRENATTCYHAGGTCAMGPPDSPSAVLDARLRVRGVRNLRVADVSVVPSINNGHTQMVAYGIGEGAAEIIKADGK</sequence>
<accession>A0A9P4JE73</accession>
<evidence type="ECO:0000256" key="2">
    <source>
        <dbReference type="ARBA" id="ARBA00010790"/>
    </source>
</evidence>
<dbReference type="InterPro" id="IPR000172">
    <property type="entry name" value="GMC_OxRdtase_N"/>
</dbReference>
<feature type="compositionally biased region" description="Polar residues" evidence="7">
    <location>
        <begin position="161"/>
        <end position="170"/>
    </location>
</feature>
<dbReference type="InterPro" id="IPR007867">
    <property type="entry name" value="GMC_OxRtase_C"/>
</dbReference>
<evidence type="ECO:0000256" key="4">
    <source>
        <dbReference type="ARBA" id="ARBA00022827"/>
    </source>
</evidence>
<dbReference type="GO" id="GO:0050660">
    <property type="term" value="F:flavin adenine dinucleotide binding"/>
    <property type="evidence" value="ECO:0007669"/>
    <property type="project" value="InterPro"/>
</dbReference>
<keyword evidence="4 6" id="KW-0274">FAD</keyword>
<dbReference type="Pfam" id="PF05199">
    <property type="entry name" value="GMC_oxred_C"/>
    <property type="match status" value="1"/>
</dbReference>
<evidence type="ECO:0000256" key="1">
    <source>
        <dbReference type="ARBA" id="ARBA00001974"/>
    </source>
</evidence>
<dbReference type="InterPro" id="IPR012132">
    <property type="entry name" value="GMC_OxRdtase"/>
</dbReference>
<name>A0A9P4JE73_9PLEO</name>
<feature type="active site" description="Proton donor" evidence="5">
    <location>
        <position position="541"/>
    </location>
</feature>